<keyword evidence="2" id="KW-1185">Reference proteome</keyword>
<dbReference type="Proteomes" id="UP001230649">
    <property type="component" value="Unassembled WGS sequence"/>
</dbReference>
<evidence type="ECO:0000313" key="1">
    <source>
        <dbReference type="EMBL" id="KAJ9094823.1"/>
    </source>
</evidence>
<proteinExistence type="predicted"/>
<sequence>MPKLKTPPAPTLPTAIKSREEAKLQEGSTTGHAESVKLTYQKGSVGYGELVEFHLRTHDPTTPDRQGPDRGSQYRSAIFYTTPEQKEIAEKVIAEAQEKYVKGKIVTQLAPLKKWYNAEDYHQDYLFENPNGYHCPSHHLYW</sequence>
<gene>
    <name evidence="1" type="ORF">QFC20_006801</name>
</gene>
<evidence type="ECO:0000313" key="2">
    <source>
        <dbReference type="Proteomes" id="UP001230649"/>
    </source>
</evidence>
<comment type="caution">
    <text evidence="1">The sequence shown here is derived from an EMBL/GenBank/DDBJ whole genome shotgun (WGS) entry which is preliminary data.</text>
</comment>
<dbReference type="EMBL" id="JASBWS010000133">
    <property type="protein sequence ID" value="KAJ9094823.1"/>
    <property type="molecule type" value="Genomic_DNA"/>
</dbReference>
<organism evidence="1 2">
    <name type="scientific">Naganishia adeliensis</name>
    <dbReference type="NCBI Taxonomy" id="92952"/>
    <lineage>
        <taxon>Eukaryota</taxon>
        <taxon>Fungi</taxon>
        <taxon>Dikarya</taxon>
        <taxon>Basidiomycota</taxon>
        <taxon>Agaricomycotina</taxon>
        <taxon>Tremellomycetes</taxon>
        <taxon>Filobasidiales</taxon>
        <taxon>Filobasidiaceae</taxon>
        <taxon>Naganishia</taxon>
    </lineage>
</organism>
<accession>A0ACC2V646</accession>
<name>A0ACC2V646_9TREE</name>
<protein>
    <submittedName>
        <fullName evidence="1">Uncharacterized protein</fullName>
    </submittedName>
</protein>
<reference evidence="1" key="1">
    <citation type="submission" date="2023-04" db="EMBL/GenBank/DDBJ databases">
        <title>Draft Genome sequencing of Naganishia species isolated from polar environments using Oxford Nanopore Technology.</title>
        <authorList>
            <person name="Leo P."/>
            <person name="Venkateswaran K."/>
        </authorList>
    </citation>
    <scope>NUCLEOTIDE SEQUENCE</scope>
    <source>
        <strain evidence="1">MNA-CCFEE 5262</strain>
    </source>
</reference>